<dbReference type="InterPro" id="IPR036663">
    <property type="entry name" value="Fumarylacetoacetase_C_sf"/>
</dbReference>
<reference evidence="6" key="1">
    <citation type="submission" date="2016-08" db="EMBL/GenBank/DDBJ databases">
        <authorList>
            <person name="Varghese N."/>
            <person name="Submissions Spin"/>
        </authorList>
    </citation>
    <scope>NUCLEOTIDE SEQUENCE [LARGE SCALE GENOMIC DNA]</scope>
    <source>
        <strain evidence="6">HAMBI 2971</strain>
    </source>
</reference>
<dbReference type="Pfam" id="PF01557">
    <property type="entry name" value="FAA_hydrolase"/>
    <property type="match status" value="1"/>
</dbReference>
<dbReference type="EMBL" id="FMAH01000005">
    <property type="protein sequence ID" value="SCB17710.1"/>
    <property type="molecule type" value="Genomic_DNA"/>
</dbReference>
<dbReference type="SUPFAM" id="SSF56529">
    <property type="entry name" value="FAH"/>
    <property type="match status" value="1"/>
</dbReference>
<organism evidence="5 6">
    <name type="scientific">Rhizobium miluonense</name>
    <dbReference type="NCBI Taxonomy" id="411945"/>
    <lineage>
        <taxon>Bacteria</taxon>
        <taxon>Pseudomonadati</taxon>
        <taxon>Pseudomonadota</taxon>
        <taxon>Alphaproteobacteria</taxon>
        <taxon>Hyphomicrobiales</taxon>
        <taxon>Rhizobiaceae</taxon>
        <taxon>Rhizobium/Agrobacterium group</taxon>
        <taxon>Rhizobium</taxon>
    </lineage>
</organism>
<dbReference type="Gene3D" id="3.90.850.10">
    <property type="entry name" value="Fumarylacetoacetase-like, C-terminal domain"/>
    <property type="match status" value="1"/>
</dbReference>
<gene>
    <name evidence="5" type="ORF">GA0061102_100546</name>
</gene>
<evidence type="ECO:0000259" key="4">
    <source>
        <dbReference type="Pfam" id="PF01557"/>
    </source>
</evidence>
<dbReference type="GO" id="GO:0046872">
    <property type="term" value="F:metal ion binding"/>
    <property type="evidence" value="ECO:0007669"/>
    <property type="project" value="UniProtKB-KW"/>
</dbReference>
<keyword evidence="5" id="KW-0378">Hydrolase</keyword>
<keyword evidence="6" id="KW-1185">Reference proteome</keyword>
<evidence type="ECO:0000256" key="2">
    <source>
        <dbReference type="ARBA" id="ARBA00022723"/>
    </source>
</evidence>
<dbReference type="PANTHER" id="PTHR42796:SF7">
    <property type="entry name" value="2-DEHYDRO-3-DEOXY-D-ARABINONATE DEHYDRATASE"/>
    <property type="match status" value="1"/>
</dbReference>
<feature type="region of interest" description="Disordered" evidence="3">
    <location>
        <begin position="1"/>
        <end position="28"/>
    </location>
</feature>
<dbReference type="GO" id="GO:0044281">
    <property type="term" value="P:small molecule metabolic process"/>
    <property type="evidence" value="ECO:0007669"/>
    <property type="project" value="UniProtKB-ARBA"/>
</dbReference>
<protein>
    <submittedName>
        <fullName evidence="5">Fumarylacetoacetate (FAA) hydrolase family protein</fullName>
    </submittedName>
</protein>
<dbReference type="InterPro" id="IPR051121">
    <property type="entry name" value="FAH"/>
</dbReference>
<evidence type="ECO:0000313" key="5">
    <source>
        <dbReference type="EMBL" id="SCB17710.1"/>
    </source>
</evidence>
<feature type="compositionally biased region" description="Polar residues" evidence="3">
    <location>
        <begin position="10"/>
        <end position="19"/>
    </location>
</feature>
<evidence type="ECO:0000256" key="3">
    <source>
        <dbReference type="SAM" id="MobiDB-lite"/>
    </source>
</evidence>
<dbReference type="STRING" id="411945.GA0061102_100546"/>
<name>A0A1C3UQB6_9HYPH</name>
<dbReference type="PANTHER" id="PTHR42796">
    <property type="entry name" value="FUMARYLACETOACETATE HYDROLASE DOMAIN-CONTAINING PROTEIN 2A-RELATED"/>
    <property type="match status" value="1"/>
</dbReference>
<accession>A0A1C3UQB6</accession>
<sequence length="421" mass="45545">MSLAHRQKTNVRNTLNYRQTPDGKAGPTALETGRSFGEIEDMANSDIFSTGTFIGRIWRPDVEGPALVTVQDGTVYDITSKEAPTARDLLEKDDAVAFVRAQQGEAVAKLDDLLAAKADRATIHLLAPVDLQAIKACGVTFARSMLERVIEERAAGNPDLAEAIRGKVTALIGDSLRNLKAGSPEAAKVKAALIEEGVWSQYLEVGIGPDAEVFSKSQVMSSVGLGADVGLHPISKWNNPEPEIVLAVDSQGRVKGATLGNDVNLRDVEGRSALLLGKAKDNNASCSIGPFIRLFDETYTLDDVRNADLDLKVEGEDGYVLHGRSSMKEISRDPLDLVSQTIGRHHQYPDGVVLFMGTLFAPVEDRDTPGQGFTHKVGDIVTISNDRLGALRNRVLLSTECPPWTFGVSHLMRNLARRGLI</sequence>
<keyword evidence="2" id="KW-0479">Metal-binding</keyword>
<dbReference type="AlphaFoldDB" id="A0A1C3UQB6"/>
<evidence type="ECO:0000313" key="6">
    <source>
        <dbReference type="Proteomes" id="UP000199435"/>
    </source>
</evidence>
<dbReference type="InterPro" id="IPR011234">
    <property type="entry name" value="Fumarylacetoacetase-like_C"/>
</dbReference>
<feature type="domain" description="Fumarylacetoacetase-like C-terminal" evidence="4">
    <location>
        <begin position="254"/>
        <end position="395"/>
    </location>
</feature>
<evidence type="ECO:0000256" key="1">
    <source>
        <dbReference type="ARBA" id="ARBA00010211"/>
    </source>
</evidence>
<dbReference type="GO" id="GO:0016787">
    <property type="term" value="F:hydrolase activity"/>
    <property type="evidence" value="ECO:0007669"/>
    <property type="project" value="UniProtKB-KW"/>
</dbReference>
<comment type="similarity">
    <text evidence="1">Belongs to the FAH family.</text>
</comment>
<dbReference type="Proteomes" id="UP000199435">
    <property type="component" value="Unassembled WGS sequence"/>
</dbReference>
<proteinExistence type="inferred from homology"/>